<dbReference type="Proteomes" id="UP000062973">
    <property type="component" value="Chromosome"/>
</dbReference>
<dbReference type="STRING" id="1068978.AMETH_1619"/>
<reference evidence="2 3" key="1">
    <citation type="submission" date="2014-07" db="EMBL/GenBank/DDBJ databases">
        <title>Whole Genome Sequence of the Amycolatopsis methanolica 239.</title>
        <authorList>
            <person name="Tang B."/>
        </authorList>
    </citation>
    <scope>NUCLEOTIDE SEQUENCE [LARGE SCALE GENOMIC DNA]</scope>
    <source>
        <strain evidence="2 3">239</strain>
    </source>
</reference>
<feature type="region of interest" description="Disordered" evidence="1">
    <location>
        <begin position="206"/>
        <end position="250"/>
    </location>
</feature>
<feature type="compositionally biased region" description="Low complexity" evidence="1">
    <location>
        <begin position="219"/>
        <end position="228"/>
    </location>
</feature>
<dbReference type="KEGG" id="amq:AMETH_1619"/>
<sequence>MSLLPESTILPLTVAAAHLEACAAELDRAPETHLGEIVAVLKHLVAGQRHLSGALTGLAERVGEARFGALAAMPSAEMAALVEILQAAGATPARAPVCSSCTGFCLTSLGGMRTVWRGTIGVGSSAIPVKAYSATEEPGSGQLQLHLTDGGWLRPEVPAHEAARAAGRGAAHRRPRRAGEGRDPAGPPTAAIQDESLTELLRALQSSAQDRTHADQRVANAKAAANKAAEAKGRARKATSKAKSAPRTRR</sequence>
<feature type="region of interest" description="Disordered" evidence="1">
    <location>
        <begin position="162"/>
        <end position="193"/>
    </location>
</feature>
<proteinExistence type="predicted"/>
<dbReference type="EMBL" id="CP009110">
    <property type="protein sequence ID" value="AIJ21711.1"/>
    <property type="molecule type" value="Genomic_DNA"/>
</dbReference>
<feature type="compositionally biased region" description="Basic residues" evidence="1">
    <location>
        <begin position="234"/>
        <end position="250"/>
    </location>
</feature>
<dbReference type="PATRIC" id="fig|1068978.7.peg.1705"/>
<dbReference type="RefSeq" id="WP_017987572.1">
    <property type="nucleotide sequence ID" value="NZ_AQUL01000001.1"/>
</dbReference>
<evidence type="ECO:0000313" key="2">
    <source>
        <dbReference type="EMBL" id="AIJ21711.1"/>
    </source>
</evidence>
<keyword evidence="3" id="KW-1185">Reference proteome</keyword>
<evidence type="ECO:0000313" key="3">
    <source>
        <dbReference type="Proteomes" id="UP000062973"/>
    </source>
</evidence>
<protein>
    <submittedName>
        <fullName evidence="2">Uncharacterized protein</fullName>
    </submittedName>
</protein>
<dbReference type="AlphaFoldDB" id="A0A076MRY0"/>
<organism evidence="2 3">
    <name type="scientific">Amycolatopsis methanolica 239</name>
    <dbReference type="NCBI Taxonomy" id="1068978"/>
    <lineage>
        <taxon>Bacteria</taxon>
        <taxon>Bacillati</taxon>
        <taxon>Actinomycetota</taxon>
        <taxon>Actinomycetes</taxon>
        <taxon>Pseudonocardiales</taxon>
        <taxon>Pseudonocardiaceae</taxon>
        <taxon>Amycolatopsis</taxon>
        <taxon>Amycolatopsis methanolica group</taxon>
    </lineage>
</organism>
<dbReference type="HOGENOM" id="CLU_1109620_0_0_11"/>
<gene>
    <name evidence="2" type="ORF">AMETH_1619</name>
</gene>
<evidence type="ECO:0000256" key="1">
    <source>
        <dbReference type="SAM" id="MobiDB-lite"/>
    </source>
</evidence>
<accession>A0A076MRY0</accession>
<name>A0A076MRY0_AMYME</name>